<comment type="caution">
    <text evidence="1">The sequence shown here is derived from an EMBL/GenBank/DDBJ whole genome shotgun (WGS) entry which is preliminary data.</text>
</comment>
<name>A0ABQ4QAV2_9HYPH</name>
<gene>
    <name evidence="1" type="ORF">AFCDBAGC_0184</name>
</gene>
<sequence length="117" mass="12828">MYASESRAPERECDRGAMPGGWHAGVEIVFEIGKAFKLPEVAETLGISLRQVQGHVTDGTLVAVNVGRGIVRRDLRVMEEAIEDFARSRKVAPRGIPPRLSARAPRRIAVRNRNGGI</sequence>
<dbReference type="RefSeq" id="WP_147833089.1">
    <property type="nucleotide sequence ID" value="NZ_BPQG01000004.1"/>
</dbReference>
<organism evidence="1 2">
    <name type="scientific">Methylobacterium cerastii</name>
    <dbReference type="NCBI Taxonomy" id="932741"/>
    <lineage>
        <taxon>Bacteria</taxon>
        <taxon>Pseudomonadati</taxon>
        <taxon>Pseudomonadota</taxon>
        <taxon>Alphaproteobacteria</taxon>
        <taxon>Hyphomicrobiales</taxon>
        <taxon>Methylobacteriaceae</taxon>
        <taxon>Methylobacterium</taxon>
    </lineage>
</organism>
<protein>
    <recommendedName>
        <fullName evidence="3">Helix-turn-helix domain-containing protein</fullName>
    </recommendedName>
</protein>
<evidence type="ECO:0000313" key="1">
    <source>
        <dbReference type="EMBL" id="GJD42348.1"/>
    </source>
</evidence>
<keyword evidence="2" id="KW-1185">Reference proteome</keyword>
<evidence type="ECO:0008006" key="3">
    <source>
        <dbReference type="Google" id="ProtNLM"/>
    </source>
</evidence>
<evidence type="ECO:0000313" key="2">
    <source>
        <dbReference type="Proteomes" id="UP001055117"/>
    </source>
</evidence>
<accession>A0ABQ4QAV2</accession>
<proteinExistence type="predicted"/>
<dbReference type="EMBL" id="BPQG01000004">
    <property type="protein sequence ID" value="GJD42348.1"/>
    <property type="molecule type" value="Genomic_DNA"/>
</dbReference>
<dbReference type="Proteomes" id="UP001055117">
    <property type="component" value="Unassembled WGS sequence"/>
</dbReference>
<reference evidence="1 2" key="1">
    <citation type="journal article" date="2021" name="Front. Microbiol.">
        <title>Comprehensive Comparative Genomics and Phenotyping of Methylobacterium Species.</title>
        <authorList>
            <person name="Alessa O."/>
            <person name="Ogura Y."/>
            <person name="Fujitani Y."/>
            <person name="Takami H."/>
            <person name="Hayashi T."/>
            <person name="Sahin N."/>
            <person name="Tani A."/>
        </authorList>
    </citation>
    <scope>NUCLEOTIDE SEQUENCE [LARGE SCALE GENOMIC DNA]</scope>
    <source>
        <strain evidence="1 2">DSM 23679</strain>
    </source>
</reference>